<protein>
    <recommendedName>
        <fullName evidence="3">Ribosomally synthesized peptide with SipW-like signal peptide</fullName>
    </recommendedName>
</protein>
<gene>
    <name evidence="1" type="ORF">DNL40_06440</name>
</gene>
<keyword evidence="2" id="KW-1185">Reference proteome</keyword>
<dbReference type="Proteomes" id="UP000248783">
    <property type="component" value="Unassembled WGS sequence"/>
</dbReference>
<accession>A0A2W5XU74</accession>
<comment type="caution">
    <text evidence="1">The sequence shown here is derived from an EMBL/GenBank/DDBJ whole genome shotgun (WGS) entry which is preliminary data.</text>
</comment>
<name>A0A2W5XU74_9MICO</name>
<dbReference type="EMBL" id="QKWH01000003">
    <property type="protein sequence ID" value="PZR53758.1"/>
    <property type="molecule type" value="Genomic_DNA"/>
</dbReference>
<dbReference type="AlphaFoldDB" id="A0A2W5XU74"/>
<evidence type="ECO:0000313" key="2">
    <source>
        <dbReference type="Proteomes" id="UP000248783"/>
    </source>
</evidence>
<evidence type="ECO:0000313" key="1">
    <source>
        <dbReference type="EMBL" id="PZR53758.1"/>
    </source>
</evidence>
<reference evidence="1 2" key="1">
    <citation type="submission" date="2018-06" db="EMBL/GenBank/DDBJ databases">
        <title>Whole genome sequencing of a novel hydrocarbon degrading bacterial strain, PW21 isolated from oil contaminated produced water sample.</title>
        <authorList>
            <person name="Nagkirti P."/>
            <person name="Shaikh A."/>
            <person name="Gowdaman V."/>
            <person name="Engineer A.E."/>
            <person name="Dagar S."/>
            <person name="Dhakephalkar P.K."/>
        </authorList>
    </citation>
    <scope>NUCLEOTIDE SEQUENCE [LARGE SCALE GENOMIC DNA]</scope>
    <source>
        <strain evidence="1 2">PW21</strain>
    </source>
</reference>
<evidence type="ECO:0008006" key="3">
    <source>
        <dbReference type="Google" id="ProtNLM"/>
    </source>
</evidence>
<sequence>MLAPGRQHSARRVLLVGALAAGLVAGGGVAWAAWTATGVAAGPEALTSGTLRMSVDGSLDLTVTPAWPGSGSAGAVTVTNTGDASFTLTAAPAASGTLAPYVLTAVGYGAVASGTACTGGSSTPPLLGPAEAVTVCVAARLAPATPSALQGGSADVSVRLDAAQSGEGLP</sequence>
<organism evidence="1 2">
    <name type="scientific">Xylanimonas oleitrophica</name>
    <dbReference type="NCBI Taxonomy" id="2607479"/>
    <lineage>
        <taxon>Bacteria</taxon>
        <taxon>Bacillati</taxon>
        <taxon>Actinomycetota</taxon>
        <taxon>Actinomycetes</taxon>
        <taxon>Micrococcales</taxon>
        <taxon>Promicromonosporaceae</taxon>
        <taxon>Xylanimonas</taxon>
    </lineage>
</organism>
<proteinExistence type="predicted"/>